<feature type="transmembrane region" description="Helical" evidence="11">
    <location>
        <begin position="12"/>
        <end position="33"/>
    </location>
</feature>
<evidence type="ECO:0000256" key="9">
    <source>
        <dbReference type="ARBA" id="ARBA00025772"/>
    </source>
</evidence>
<dbReference type="InterPro" id="IPR012902">
    <property type="entry name" value="N_methyl_site"/>
</dbReference>
<organism evidence="13 15">
    <name type="scientific">Aquipseudomonas alcaligenes</name>
    <name type="common">Pseudomonas alcaligenes</name>
    <dbReference type="NCBI Taxonomy" id="43263"/>
    <lineage>
        <taxon>Bacteria</taxon>
        <taxon>Pseudomonadati</taxon>
        <taxon>Pseudomonadota</taxon>
        <taxon>Gammaproteobacteria</taxon>
        <taxon>Pseudomonadales</taxon>
        <taxon>Pseudomonadaceae</taxon>
        <taxon>Aquipseudomonas</taxon>
    </lineage>
</organism>
<dbReference type="NCBIfam" id="TIGR02532">
    <property type="entry name" value="IV_pilin_GFxxxE"/>
    <property type="match status" value="1"/>
</dbReference>
<keyword evidence="3" id="KW-1003">Cell membrane</keyword>
<dbReference type="InterPro" id="IPR045584">
    <property type="entry name" value="Pilin-like"/>
</dbReference>
<evidence type="ECO:0000256" key="1">
    <source>
        <dbReference type="ARBA" id="ARBA00004377"/>
    </source>
</evidence>
<evidence type="ECO:0000256" key="6">
    <source>
        <dbReference type="ARBA" id="ARBA00022692"/>
    </source>
</evidence>
<gene>
    <name evidence="13" type="primary">fimU</name>
    <name evidence="13" type="ORF">KAM435_29530</name>
    <name evidence="14" type="ORF">KAM436_30830</name>
</gene>
<dbReference type="InterPro" id="IPR002416">
    <property type="entry name" value="T2SS_protein-GspH"/>
</dbReference>
<evidence type="ECO:0000256" key="5">
    <source>
        <dbReference type="ARBA" id="ARBA00022519"/>
    </source>
</evidence>
<comment type="similarity">
    <text evidence="9">Belongs to the GSP H family.</text>
</comment>
<reference evidence="13 16" key="1">
    <citation type="submission" date="2021-07" db="EMBL/GenBank/DDBJ databases">
        <title>Whole genome sequencing of carbapenem-resistant Pseudomonas spp. isolated in Japan.</title>
        <authorList>
            <person name="Suzuki M."/>
            <person name="Maehana S."/>
            <person name="Kitasato H."/>
        </authorList>
    </citation>
    <scope>NUCLEOTIDE SEQUENCE</scope>
    <source>
        <strain evidence="13">KAM435</strain>
        <strain evidence="14 16">KAM436</strain>
    </source>
</reference>
<evidence type="ECO:0000256" key="10">
    <source>
        <dbReference type="ARBA" id="ARBA00030775"/>
    </source>
</evidence>
<keyword evidence="7 11" id="KW-1133">Transmembrane helix</keyword>
<keyword evidence="6 11" id="KW-0812">Transmembrane</keyword>
<evidence type="ECO:0000256" key="3">
    <source>
        <dbReference type="ARBA" id="ARBA00022475"/>
    </source>
</evidence>
<dbReference type="GO" id="GO:0015627">
    <property type="term" value="C:type II protein secretion system complex"/>
    <property type="evidence" value="ECO:0007669"/>
    <property type="project" value="InterPro"/>
</dbReference>
<keyword evidence="4" id="KW-0488">Methylation</keyword>
<dbReference type="RefSeq" id="WP_203792335.1">
    <property type="nucleotide sequence ID" value="NZ_AP024354.1"/>
</dbReference>
<sequence length="152" mass="15680">MHARTQMTGFTLIELMIVVVLLAVFASIAIPSFTQFIANNRLQGAANELRSLLIAARTDAVTKRSPVTVTENSGTWNASQGGADVRSLSVPSSVTATPSANSLTFNADGTASAVQIAVSSSNASSTYTITTSLPGVIKMQRNSSSSQSGGTP</sequence>
<evidence type="ECO:0000256" key="7">
    <source>
        <dbReference type="ARBA" id="ARBA00022989"/>
    </source>
</evidence>
<feature type="domain" description="General secretion pathway GspH" evidence="12">
    <location>
        <begin position="45"/>
        <end position="134"/>
    </location>
</feature>
<proteinExistence type="inferred from homology"/>
<evidence type="ECO:0000313" key="14">
    <source>
        <dbReference type="EMBL" id="GIZ94115.1"/>
    </source>
</evidence>
<dbReference type="Proteomes" id="UP000887228">
    <property type="component" value="Unassembled WGS sequence"/>
</dbReference>
<evidence type="ECO:0000259" key="12">
    <source>
        <dbReference type="Pfam" id="PF12019"/>
    </source>
</evidence>
<protein>
    <recommendedName>
        <fullName evidence="2">Type II secretion system protein H</fullName>
    </recommendedName>
    <alternativeName>
        <fullName evidence="10">General secretion pathway protein H</fullName>
    </alternativeName>
</protein>
<dbReference type="EMBL" id="BPMT01000013">
    <property type="protein sequence ID" value="GIZ94115.1"/>
    <property type="molecule type" value="Genomic_DNA"/>
</dbReference>
<dbReference type="EMBL" id="BPMS01000014">
    <property type="protein sequence ID" value="GIZ89626.1"/>
    <property type="molecule type" value="Genomic_DNA"/>
</dbReference>
<dbReference type="PROSITE" id="PS00409">
    <property type="entry name" value="PROKAR_NTER_METHYL"/>
    <property type="match status" value="1"/>
</dbReference>
<evidence type="ECO:0000313" key="16">
    <source>
        <dbReference type="Proteomes" id="UP000887228"/>
    </source>
</evidence>
<dbReference type="Gene3D" id="3.30.700.10">
    <property type="entry name" value="Glycoprotein, Type 4 Pilin"/>
    <property type="match status" value="1"/>
</dbReference>
<name>A0AA37FM55_AQUAC</name>
<evidence type="ECO:0000256" key="8">
    <source>
        <dbReference type="ARBA" id="ARBA00023136"/>
    </source>
</evidence>
<accession>A0AA37FM55</accession>
<dbReference type="PRINTS" id="PR00885">
    <property type="entry name" value="BCTERIALGSPH"/>
</dbReference>
<dbReference type="Proteomes" id="UP000887212">
    <property type="component" value="Unassembled WGS sequence"/>
</dbReference>
<dbReference type="InterPro" id="IPR022346">
    <property type="entry name" value="T2SS_GspH"/>
</dbReference>
<evidence type="ECO:0000256" key="11">
    <source>
        <dbReference type="SAM" id="Phobius"/>
    </source>
</evidence>
<evidence type="ECO:0000256" key="2">
    <source>
        <dbReference type="ARBA" id="ARBA00021549"/>
    </source>
</evidence>
<keyword evidence="8 11" id="KW-0472">Membrane</keyword>
<comment type="subcellular location">
    <subcellularLocation>
        <location evidence="1">Cell inner membrane</location>
        <topology evidence="1">Single-pass membrane protein</topology>
    </subcellularLocation>
</comment>
<comment type="caution">
    <text evidence="13">The sequence shown here is derived from an EMBL/GenBank/DDBJ whole genome shotgun (WGS) entry which is preliminary data.</text>
</comment>
<evidence type="ECO:0000256" key="4">
    <source>
        <dbReference type="ARBA" id="ARBA00022481"/>
    </source>
</evidence>
<dbReference type="AlphaFoldDB" id="A0AA37FM55"/>
<evidence type="ECO:0000313" key="15">
    <source>
        <dbReference type="Proteomes" id="UP000887212"/>
    </source>
</evidence>
<dbReference type="GO" id="GO:0015628">
    <property type="term" value="P:protein secretion by the type II secretion system"/>
    <property type="evidence" value="ECO:0007669"/>
    <property type="project" value="InterPro"/>
</dbReference>
<dbReference type="SUPFAM" id="SSF54523">
    <property type="entry name" value="Pili subunits"/>
    <property type="match status" value="1"/>
</dbReference>
<keyword evidence="5" id="KW-0997">Cell inner membrane</keyword>
<evidence type="ECO:0000313" key="13">
    <source>
        <dbReference type="EMBL" id="GIZ89626.1"/>
    </source>
</evidence>
<dbReference type="Pfam" id="PF12019">
    <property type="entry name" value="GspH"/>
    <property type="match status" value="1"/>
</dbReference>
<dbReference type="Pfam" id="PF07963">
    <property type="entry name" value="N_methyl"/>
    <property type="match status" value="1"/>
</dbReference>
<dbReference type="GO" id="GO:0005886">
    <property type="term" value="C:plasma membrane"/>
    <property type="evidence" value="ECO:0007669"/>
    <property type="project" value="UniProtKB-SubCell"/>
</dbReference>